<evidence type="ECO:0000256" key="1">
    <source>
        <dbReference type="ARBA" id="ARBA00022527"/>
    </source>
</evidence>
<dbReference type="CDD" id="cd16936">
    <property type="entry name" value="HATPase_RsbW-like"/>
    <property type="match status" value="1"/>
</dbReference>
<keyword evidence="1" id="KW-0808">Transferase</keyword>
<dbReference type="Gene3D" id="3.30.565.10">
    <property type="entry name" value="Histidine kinase-like ATPase, C-terminal domain"/>
    <property type="match status" value="1"/>
</dbReference>
<comment type="caution">
    <text evidence="3">The sequence shown here is derived from an EMBL/GenBank/DDBJ whole genome shotgun (WGS) entry which is preliminary data.</text>
</comment>
<dbReference type="Proteomes" id="UP001156441">
    <property type="component" value="Unassembled WGS sequence"/>
</dbReference>
<keyword evidence="4" id="KW-1185">Reference proteome</keyword>
<dbReference type="EMBL" id="JAFFZE010000022">
    <property type="protein sequence ID" value="MCT2586921.1"/>
    <property type="molecule type" value="Genomic_DNA"/>
</dbReference>
<dbReference type="PANTHER" id="PTHR35526">
    <property type="entry name" value="ANTI-SIGMA-F FACTOR RSBW-RELATED"/>
    <property type="match status" value="1"/>
</dbReference>
<dbReference type="Pfam" id="PF13581">
    <property type="entry name" value="HATPase_c_2"/>
    <property type="match status" value="1"/>
</dbReference>
<keyword evidence="3" id="KW-0547">Nucleotide-binding</keyword>
<sequence length="165" mass="18112">MPPSSDQDRRLEHDRSRAAEATLQLVLDVDWVSPSIARDRLRRWLTAHRWSPAHVDDLVLALNEAVSNSIEHGHGLTAPTRDDSAQPVEVHGRVVTESDGARHVELTVRDRGSWRAPADAHSSAGSSRGHGVTIMRACVEEVTVDRTDDGTTVVLRSRSVPPPLT</sequence>
<dbReference type="PANTHER" id="PTHR35526:SF3">
    <property type="entry name" value="ANTI-SIGMA-F FACTOR RSBW"/>
    <property type="match status" value="1"/>
</dbReference>
<reference evidence="3 4" key="1">
    <citation type="submission" date="2021-02" db="EMBL/GenBank/DDBJ databases">
        <title>Actinophytocola xerophila sp. nov., isolated from soil of cotton cropping field.</title>
        <authorList>
            <person name="Huang R."/>
            <person name="Chen X."/>
            <person name="Ge X."/>
            <person name="Liu W."/>
        </authorList>
    </citation>
    <scope>NUCLEOTIDE SEQUENCE [LARGE SCALE GENOMIC DNA]</scope>
    <source>
        <strain evidence="3 4">S1-96</strain>
    </source>
</reference>
<feature type="domain" description="Histidine kinase/HSP90-like ATPase" evidence="2">
    <location>
        <begin position="37"/>
        <end position="156"/>
    </location>
</feature>
<protein>
    <submittedName>
        <fullName evidence="3">ATP-binding protein</fullName>
    </submittedName>
</protein>
<dbReference type="InterPro" id="IPR050267">
    <property type="entry name" value="Anti-sigma-factor_SerPK"/>
</dbReference>
<keyword evidence="3" id="KW-0067">ATP-binding</keyword>
<dbReference type="InterPro" id="IPR003594">
    <property type="entry name" value="HATPase_dom"/>
</dbReference>
<accession>A0ABT2JGM0</accession>
<name>A0ABT2JGM0_9PSEU</name>
<keyword evidence="1" id="KW-0723">Serine/threonine-protein kinase</keyword>
<dbReference type="InterPro" id="IPR036890">
    <property type="entry name" value="HATPase_C_sf"/>
</dbReference>
<dbReference type="RefSeq" id="WP_260194791.1">
    <property type="nucleotide sequence ID" value="NZ_JAFFZE010000022.1"/>
</dbReference>
<evidence type="ECO:0000313" key="4">
    <source>
        <dbReference type="Proteomes" id="UP001156441"/>
    </source>
</evidence>
<gene>
    <name evidence="3" type="ORF">JT362_27745</name>
</gene>
<organism evidence="3 4">
    <name type="scientific">Actinophytocola gossypii</name>
    <dbReference type="NCBI Taxonomy" id="2812003"/>
    <lineage>
        <taxon>Bacteria</taxon>
        <taxon>Bacillati</taxon>
        <taxon>Actinomycetota</taxon>
        <taxon>Actinomycetes</taxon>
        <taxon>Pseudonocardiales</taxon>
        <taxon>Pseudonocardiaceae</taxon>
    </lineage>
</organism>
<dbReference type="SUPFAM" id="SSF55874">
    <property type="entry name" value="ATPase domain of HSP90 chaperone/DNA topoisomerase II/histidine kinase"/>
    <property type="match status" value="1"/>
</dbReference>
<dbReference type="GO" id="GO:0005524">
    <property type="term" value="F:ATP binding"/>
    <property type="evidence" value="ECO:0007669"/>
    <property type="project" value="UniProtKB-KW"/>
</dbReference>
<proteinExistence type="predicted"/>
<evidence type="ECO:0000313" key="3">
    <source>
        <dbReference type="EMBL" id="MCT2586921.1"/>
    </source>
</evidence>
<evidence type="ECO:0000259" key="2">
    <source>
        <dbReference type="Pfam" id="PF13581"/>
    </source>
</evidence>
<keyword evidence="1" id="KW-0418">Kinase</keyword>